<keyword evidence="8" id="KW-0648">Protein biosynthesis</keyword>
<dbReference type="Proteomes" id="UP000015105">
    <property type="component" value="Chromosome 6D"/>
</dbReference>
<dbReference type="HAMAP" id="MF_00184">
    <property type="entry name" value="Thr_tRNA_synth"/>
    <property type="match status" value="1"/>
</dbReference>
<dbReference type="Pfam" id="PF07973">
    <property type="entry name" value="tRNA_SAD"/>
    <property type="match status" value="1"/>
</dbReference>
<dbReference type="EC" id="6.1.1.3" evidence="2"/>
<dbReference type="SUPFAM" id="SSF52954">
    <property type="entry name" value="Class II aaRS ABD-related"/>
    <property type="match status" value="1"/>
</dbReference>
<dbReference type="InterPro" id="IPR045864">
    <property type="entry name" value="aa-tRNA-synth_II/BPL/LPL"/>
</dbReference>
<sequence>RAKSPTPATRSHPDLGAARPTRMATLSAPLLRSHHRHLPVRSSPRRCRTAAFPRGFVPLEPLSSRGPPRTAVRSASTSAAAPEAAEATGGAAPSETAAEEVEAQARVVLPTNESSENLLRIRHTCAHVMAMAVQKLFPDSKVTIGPWIDNGFYYDFDMEPLTDKDLKKIKKEMDRIIRRNLPLVREEVSREEAQKRIQALNEPYKLEILERIKEEPITIYHIGEEWWDLCAGPHVESTGKIQRKAVELESVAGAYWRGDENNQMLQRIYGTAWESEDQLKAYIHFKEEAKRRDHRRLGQDLDLFSIQEDAGGGLVFWHPKGAIIRHILEDSWKQTHLQRGYDLLYTPHVAKADLWKISGHIDFYKENMYNQMDVEDEPYQLRPMNCPYHILVYKRKLQSYRDLPIRVAELGTVYRYELSGALHGLFRVRGFTQDDAHIFCLEDQIKDEIRGVLDLTEEILGQFGFRNYEVNLSTRPEKSVGSDDIWEKATIALKDALDDKGWGYTVDEGGGAFYGPKIDLKIEDALGRKWQCSTVQVDFNLPERFDITYVDSHTEKKRPIMIHRAILGSLERFFGILIENYAGDFPLWLAPTQARILPVTNNELQYCNEVASELKSRGIRAEVCHGERLPKLIRNAETQKVPLMAVVGPKEVEARTLTIRSRHNGEMGTMPVDDFISKIQSAVAEKSSL</sequence>
<dbReference type="PRINTS" id="PR01047">
    <property type="entry name" value="TRNASYNTHTHR"/>
</dbReference>
<keyword evidence="15" id="KW-1185">Reference proteome</keyword>
<dbReference type="Gene3D" id="3.30.930.10">
    <property type="entry name" value="Bira Bifunctional Protein, Domain 2"/>
    <property type="match status" value="1"/>
</dbReference>
<dbReference type="InterPro" id="IPR033728">
    <property type="entry name" value="ThrRS_core"/>
</dbReference>
<dbReference type="PANTHER" id="PTHR11451">
    <property type="entry name" value="THREONINE-TRNA LIGASE"/>
    <property type="match status" value="1"/>
</dbReference>
<reference evidence="15" key="2">
    <citation type="journal article" date="2017" name="Nat. Plants">
        <title>The Aegilops tauschii genome reveals multiple impacts of transposons.</title>
        <authorList>
            <person name="Zhao G."/>
            <person name="Zou C."/>
            <person name="Li K."/>
            <person name="Wang K."/>
            <person name="Li T."/>
            <person name="Gao L."/>
            <person name="Zhang X."/>
            <person name="Wang H."/>
            <person name="Yang Z."/>
            <person name="Liu X."/>
            <person name="Jiang W."/>
            <person name="Mao L."/>
            <person name="Kong X."/>
            <person name="Jiao Y."/>
            <person name="Jia J."/>
        </authorList>
    </citation>
    <scope>NUCLEOTIDE SEQUENCE [LARGE SCALE GENOMIC DNA]</scope>
    <source>
        <strain evidence="15">cv. AL8/78</strain>
    </source>
</reference>
<evidence type="ECO:0000256" key="1">
    <source>
        <dbReference type="ARBA" id="ARBA00008226"/>
    </source>
</evidence>
<dbReference type="FunFam" id="3.40.50.800:FF:000001">
    <property type="entry name" value="Threonine--tRNA ligase"/>
    <property type="match status" value="1"/>
</dbReference>
<dbReference type="InterPro" id="IPR047246">
    <property type="entry name" value="ThrRS_anticodon"/>
</dbReference>
<keyword evidence="7" id="KW-0067">ATP-binding</keyword>
<dbReference type="FunFam" id="3.30.980.10:FF:000001">
    <property type="entry name" value="Threonine--tRNA ligase"/>
    <property type="match status" value="1"/>
</dbReference>
<reference evidence="14" key="4">
    <citation type="submission" date="2019-03" db="UniProtKB">
        <authorList>
            <consortium name="EnsemblPlants"/>
        </authorList>
    </citation>
    <scope>IDENTIFICATION</scope>
</reference>
<keyword evidence="3" id="KW-0436">Ligase</keyword>
<dbReference type="PROSITE" id="PS50862">
    <property type="entry name" value="AA_TRNA_LIGASE_II"/>
    <property type="match status" value="1"/>
</dbReference>
<feature type="compositionally biased region" description="Basic residues" evidence="12">
    <location>
        <begin position="32"/>
        <end position="48"/>
    </location>
</feature>
<dbReference type="SUPFAM" id="SSF55186">
    <property type="entry name" value="ThrRS/AlaRS common domain"/>
    <property type="match status" value="1"/>
</dbReference>
<dbReference type="SMART" id="SM00863">
    <property type="entry name" value="tRNA_SAD"/>
    <property type="match status" value="1"/>
</dbReference>
<dbReference type="Gene3D" id="3.30.980.10">
    <property type="entry name" value="Threonyl-trna Synthetase, Chain A, domain 2"/>
    <property type="match status" value="1"/>
</dbReference>
<dbReference type="Pfam" id="PF03129">
    <property type="entry name" value="HGTP_anticodon"/>
    <property type="match status" value="1"/>
</dbReference>
<evidence type="ECO:0000256" key="5">
    <source>
        <dbReference type="ARBA" id="ARBA00022741"/>
    </source>
</evidence>
<reference evidence="14" key="3">
    <citation type="journal article" date="2017" name="Nature">
        <title>Genome sequence of the progenitor of the wheat D genome Aegilops tauschii.</title>
        <authorList>
            <person name="Luo M.C."/>
            <person name="Gu Y.Q."/>
            <person name="Puiu D."/>
            <person name="Wang H."/>
            <person name="Twardziok S.O."/>
            <person name="Deal K.R."/>
            <person name="Huo N."/>
            <person name="Zhu T."/>
            <person name="Wang L."/>
            <person name="Wang Y."/>
            <person name="McGuire P.E."/>
            <person name="Liu S."/>
            <person name="Long H."/>
            <person name="Ramasamy R.K."/>
            <person name="Rodriguez J.C."/>
            <person name="Van S.L."/>
            <person name="Yuan L."/>
            <person name="Wang Z."/>
            <person name="Xia Z."/>
            <person name="Xiao L."/>
            <person name="Anderson O.D."/>
            <person name="Ouyang S."/>
            <person name="Liang Y."/>
            <person name="Zimin A.V."/>
            <person name="Pertea G."/>
            <person name="Qi P."/>
            <person name="Bennetzen J.L."/>
            <person name="Dai X."/>
            <person name="Dawson M.W."/>
            <person name="Muller H.G."/>
            <person name="Kugler K."/>
            <person name="Rivarola-Duarte L."/>
            <person name="Spannagl M."/>
            <person name="Mayer K.F.X."/>
            <person name="Lu F.H."/>
            <person name="Bevan M.W."/>
            <person name="Leroy P."/>
            <person name="Li P."/>
            <person name="You F.M."/>
            <person name="Sun Q."/>
            <person name="Liu Z."/>
            <person name="Lyons E."/>
            <person name="Wicker T."/>
            <person name="Salzberg S.L."/>
            <person name="Devos K.M."/>
            <person name="Dvorak J."/>
        </authorList>
    </citation>
    <scope>NUCLEOTIDE SEQUENCE [LARGE SCALE GENOMIC DNA]</scope>
    <source>
        <strain evidence="14">cv. AL8/78</strain>
    </source>
</reference>
<comment type="similarity">
    <text evidence="1">Belongs to the class-II aminoacyl-tRNA synthetase family.</text>
</comment>
<evidence type="ECO:0000313" key="15">
    <source>
        <dbReference type="Proteomes" id="UP000015105"/>
    </source>
</evidence>
<evidence type="ECO:0000256" key="4">
    <source>
        <dbReference type="ARBA" id="ARBA00022723"/>
    </source>
</evidence>
<evidence type="ECO:0000256" key="9">
    <source>
        <dbReference type="ARBA" id="ARBA00023146"/>
    </source>
</evidence>
<keyword evidence="6" id="KW-0862">Zinc</keyword>
<dbReference type="InterPro" id="IPR012947">
    <property type="entry name" value="tRNA_SAD"/>
</dbReference>
<evidence type="ECO:0000256" key="6">
    <source>
        <dbReference type="ARBA" id="ARBA00022833"/>
    </source>
</evidence>
<feature type="region of interest" description="Disordered" evidence="12">
    <location>
        <begin position="1"/>
        <end position="99"/>
    </location>
</feature>
<dbReference type="Gene3D" id="3.40.50.800">
    <property type="entry name" value="Anticodon-binding domain"/>
    <property type="match status" value="1"/>
</dbReference>
<comment type="catalytic activity">
    <reaction evidence="11">
        <text>tRNA(Thr) + L-threonine + ATP = L-threonyl-tRNA(Thr) + AMP + diphosphate + H(+)</text>
        <dbReference type="Rhea" id="RHEA:24624"/>
        <dbReference type="Rhea" id="RHEA-COMP:9670"/>
        <dbReference type="Rhea" id="RHEA-COMP:9704"/>
        <dbReference type="ChEBI" id="CHEBI:15378"/>
        <dbReference type="ChEBI" id="CHEBI:30616"/>
        <dbReference type="ChEBI" id="CHEBI:33019"/>
        <dbReference type="ChEBI" id="CHEBI:57926"/>
        <dbReference type="ChEBI" id="CHEBI:78442"/>
        <dbReference type="ChEBI" id="CHEBI:78534"/>
        <dbReference type="ChEBI" id="CHEBI:456215"/>
        <dbReference type="EC" id="6.1.1.3"/>
    </reaction>
</comment>
<dbReference type="GO" id="GO:0046872">
    <property type="term" value="F:metal ion binding"/>
    <property type="evidence" value="ECO:0007669"/>
    <property type="project" value="UniProtKB-KW"/>
</dbReference>
<evidence type="ECO:0000256" key="2">
    <source>
        <dbReference type="ARBA" id="ARBA00013163"/>
    </source>
</evidence>
<dbReference type="FunFam" id="3.30.54.20:FF:000002">
    <property type="entry name" value="Threonine--tRNA ligase"/>
    <property type="match status" value="1"/>
</dbReference>
<evidence type="ECO:0000256" key="7">
    <source>
        <dbReference type="ARBA" id="ARBA00022840"/>
    </source>
</evidence>
<dbReference type="GO" id="GO:0009570">
    <property type="term" value="C:chloroplast stroma"/>
    <property type="evidence" value="ECO:0007669"/>
    <property type="project" value="TreeGrafter"/>
</dbReference>
<dbReference type="CDD" id="cd00771">
    <property type="entry name" value="ThrRS_core"/>
    <property type="match status" value="1"/>
</dbReference>
<protein>
    <recommendedName>
        <fullName evidence="2">threonine--tRNA ligase</fullName>
        <ecNumber evidence="2">6.1.1.3</ecNumber>
    </recommendedName>
    <alternativeName>
        <fullName evidence="10">Threonyl-tRNA synthetase</fullName>
    </alternativeName>
</protein>
<dbReference type="InterPro" id="IPR004154">
    <property type="entry name" value="Anticodon-bd"/>
</dbReference>
<dbReference type="Gramene" id="AET6Gv20713100.3">
    <property type="protein sequence ID" value="AET6Gv20713100.3"/>
    <property type="gene ID" value="AET6Gv20713100"/>
</dbReference>
<dbReference type="PANTHER" id="PTHR11451:SF44">
    <property type="entry name" value="THREONINE--TRNA LIGASE, CHLOROPLASTIC_MITOCHONDRIAL 2"/>
    <property type="match status" value="1"/>
</dbReference>
<keyword evidence="4" id="KW-0479">Metal-binding</keyword>
<dbReference type="FunFam" id="3.30.930.10:FF:000002">
    <property type="entry name" value="Threonine--tRNA ligase"/>
    <property type="match status" value="1"/>
</dbReference>
<dbReference type="CDD" id="cd00860">
    <property type="entry name" value="ThrRS_anticodon"/>
    <property type="match status" value="1"/>
</dbReference>
<dbReference type="AlphaFoldDB" id="A0A453PEU5"/>
<dbReference type="EnsemblPlants" id="AET6Gv20713100.3">
    <property type="protein sequence ID" value="AET6Gv20713100.3"/>
    <property type="gene ID" value="AET6Gv20713100"/>
</dbReference>
<dbReference type="SUPFAM" id="SSF55681">
    <property type="entry name" value="Class II aaRS and biotin synthetases"/>
    <property type="match status" value="1"/>
</dbReference>
<evidence type="ECO:0000256" key="8">
    <source>
        <dbReference type="ARBA" id="ARBA00022917"/>
    </source>
</evidence>
<dbReference type="GO" id="GO:0004829">
    <property type="term" value="F:threonine-tRNA ligase activity"/>
    <property type="evidence" value="ECO:0007669"/>
    <property type="project" value="UniProtKB-EC"/>
</dbReference>
<dbReference type="InterPro" id="IPR036621">
    <property type="entry name" value="Anticodon-bd_dom_sf"/>
</dbReference>
<dbReference type="GO" id="GO:0006435">
    <property type="term" value="P:threonyl-tRNA aminoacylation"/>
    <property type="evidence" value="ECO:0007669"/>
    <property type="project" value="InterPro"/>
</dbReference>
<dbReference type="Pfam" id="PF00587">
    <property type="entry name" value="tRNA-synt_2b"/>
    <property type="match status" value="1"/>
</dbReference>
<dbReference type="InterPro" id="IPR002320">
    <property type="entry name" value="Thr-tRNA-ligase_IIa"/>
</dbReference>
<reference evidence="14" key="5">
    <citation type="journal article" date="2021" name="G3 (Bethesda)">
        <title>Aegilops tauschii genome assembly Aet v5.0 features greater sequence contiguity and improved annotation.</title>
        <authorList>
            <person name="Wang L."/>
            <person name="Zhu T."/>
            <person name="Rodriguez J.C."/>
            <person name="Deal K.R."/>
            <person name="Dubcovsky J."/>
            <person name="McGuire P.E."/>
            <person name="Lux T."/>
            <person name="Spannagl M."/>
            <person name="Mayer K.F.X."/>
            <person name="Baldrich P."/>
            <person name="Meyers B.C."/>
            <person name="Huo N."/>
            <person name="Gu Y.Q."/>
            <person name="Zhou H."/>
            <person name="Devos K.M."/>
            <person name="Bennetzen J.L."/>
            <person name="Unver T."/>
            <person name="Budak H."/>
            <person name="Gulick P.J."/>
            <person name="Galiba G."/>
            <person name="Kalapos B."/>
            <person name="Nelson D.R."/>
            <person name="Li P."/>
            <person name="You F.M."/>
            <person name="Luo M.C."/>
            <person name="Dvorak J."/>
        </authorList>
    </citation>
    <scope>NUCLEOTIDE SEQUENCE [LARGE SCALE GENOMIC DNA]</scope>
    <source>
        <strain evidence="14">cv. AL8/78</strain>
    </source>
</reference>
<dbReference type="Gene3D" id="3.30.54.20">
    <property type="match status" value="1"/>
</dbReference>
<organism evidence="14 15">
    <name type="scientific">Aegilops tauschii subsp. strangulata</name>
    <name type="common">Goatgrass</name>
    <dbReference type="NCBI Taxonomy" id="200361"/>
    <lineage>
        <taxon>Eukaryota</taxon>
        <taxon>Viridiplantae</taxon>
        <taxon>Streptophyta</taxon>
        <taxon>Embryophyta</taxon>
        <taxon>Tracheophyta</taxon>
        <taxon>Spermatophyta</taxon>
        <taxon>Magnoliopsida</taxon>
        <taxon>Liliopsida</taxon>
        <taxon>Poales</taxon>
        <taxon>Poaceae</taxon>
        <taxon>BOP clade</taxon>
        <taxon>Pooideae</taxon>
        <taxon>Triticodae</taxon>
        <taxon>Triticeae</taxon>
        <taxon>Triticinae</taxon>
        <taxon>Aegilops</taxon>
    </lineage>
</organism>
<proteinExistence type="inferred from homology"/>
<dbReference type="NCBIfam" id="TIGR00418">
    <property type="entry name" value="thrS"/>
    <property type="match status" value="1"/>
</dbReference>
<evidence type="ECO:0000259" key="13">
    <source>
        <dbReference type="PROSITE" id="PS50862"/>
    </source>
</evidence>
<dbReference type="InterPro" id="IPR006195">
    <property type="entry name" value="aa-tRNA-synth_II"/>
</dbReference>
<dbReference type="STRING" id="200361.A0A453PEU5"/>
<keyword evidence="5" id="KW-0547">Nucleotide-binding</keyword>
<evidence type="ECO:0000256" key="3">
    <source>
        <dbReference type="ARBA" id="ARBA00022598"/>
    </source>
</evidence>
<evidence type="ECO:0000313" key="14">
    <source>
        <dbReference type="EnsemblPlants" id="AET6Gv20713100.3"/>
    </source>
</evidence>
<evidence type="ECO:0000256" key="12">
    <source>
        <dbReference type="SAM" id="MobiDB-lite"/>
    </source>
</evidence>
<keyword evidence="9" id="KW-0030">Aminoacyl-tRNA synthetase</keyword>
<reference evidence="15" key="1">
    <citation type="journal article" date="2014" name="Science">
        <title>Ancient hybridizations among the ancestral genomes of bread wheat.</title>
        <authorList>
            <consortium name="International Wheat Genome Sequencing Consortium,"/>
            <person name="Marcussen T."/>
            <person name="Sandve S.R."/>
            <person name="Heier L."/>
            <person name="Spannagl M."/>
            <person name="Pfeifer M."/>
            <person name="Jakobsen K.S."/>
            <person name="Wulff B.B."/>
            <person name="Steuernagel B."/>
            <person name="Mayer K.F."/>
            <person name="Olsen O.A."/>
        </authorList>
    </citation>
    <scope>NUCLEOTIDE SEQUENCE [LARGE SCALE GENOMIC DNA]</scope>
    <source>
        <strain evidence="15">cv. AL8/78</strain>
    </source>
</reference>
<dbReference type="GO" id="GO:0005524">
    <property type="term" value="F:ATP binding"/>
    <property type="evidence" value="ECO:0007669"/>
    <property type="project" value="UniProtKB-KW"/>
</dbReference>
<evidence type="ECO:0000256" key="11">
    <source>
        <dbReference type="ARBA" id="ARBA00049515"/>
    </source>
</evidence>
<feature type="domain" description="Aminoacyl-transfer RNA synthetases class-II family profile" evidence="13">
    <location>
        <begin position="293"/>
        <end position="586"/>
    </location>
</feature>
<name>A0A453PEU5_AEGTS</name>
<dbReference type="InterPro" id="IPR018163">
    <property type="entry name" value="Thr/Ala-tRNA-synth_IIc_edit"/>
</dbReference>
<evidence type="ECO:0000256" key="10">
    <source>
        <dbReference type="ARBA" id="ARBA00031900"/>
    </source>
</evidence>
<dbReference type="InterPro" id="IPR002314">
    <property type="entry name" value="aa-tRNA-synt_IIb"/>
</dbReference>
<feature type="compositionally biased region" description="Low complexity" evidence="12">
    <location>
        <begin position="69"/>
        <end position="96"/>
    </location>
</feature>
<accession>A0A453PEU5</accession>